<dbReference type="InterPro" id="IPR001611">
    <property type="entry name" value="Leu-rich_rpt"/>
</dbReference>
<keyword evidence="2" id="KW-0677">Repeat</keyword>
<dbReference type="InterPro" id="IPR057125">
    <property type="entry name" value="NXF1/2/3/5-like_LRR"/>
</dbReference>
<dbReference type="AlphaFoldDB" id="H2YHK2"/>
<dbReference type="Ensembl" id="ENSCSAVT00000004869.1">
    <property type="protein sequence ID" value="ENSCSAVP00000004801.1"/>
    <property type="gene ID" value="ENSCSAVG00000002861.1"/>
</dbReference>
<comment type="subunit">
    <text evidence="4">Found in a complex with CFAP410, NEK1 and SPATA7. Interacts with NEK1.</text>
</comment>
<dbReference type="HOGENOM" id="CLU_062035_1_0_1"/>
<name>H2YHK2_CIOSA</name>
<dbReference type="Proteomes" id="UP000007875">
    <property type="component" value="Unassembled WGS sequence"/>
</dbReference>
<dbReference type="SUPFAM" id="SSF52058">
    <property type="entry name" value="L domain-like"/>
    <property type="match status" value="1"/>
</dbReference>
<evidence type="ECO:0000256" key="6">
    <source>
        <dbReference type="SAM" id="MobiDB-lite"/>
    </source>
</evidence>
<dbReference type="Pfam" id="PF24048">
    <property type="entry name" value="LRR_NXF1-5"/>
    <property type="match status" value="1"/>
</dbReference>
<dbReference type="SMART" id="SM00446">
    <property type="entry name" value="LRRcap"/>
    <property type="match status" value="1"/>
</dbReference>
<reference evidence="8" key="3">
    <citation type="submission" date="2025-09" db="UniProtKB">
        <authorList>
            <consortium name="Ensembl"/>
        </authorList>
    </citation>
    <scope>IDENTIFICATION</scope>
</reference>
<evidence type="ECO:0000256" key="1">
    <source>
        <dbReference type="ARBA" id="ARBA00022614"/>
    </source>
</evidence>
<dbReference type="OMA" id="HCTHTPA"/>
<reference evidence="9" key="1">
    <citation type="submission" date="2003-08" db="EMBL/GenBank/DDBJ databases">
        <authorList>
            <person name="Birren B."/>
            <person name="Nusbaum C."/>
            <person name="Abebe A."/>
            <person name="Abouelleil A."/>
            <person name="Adekoya E."/>
            <person name="Ait-zahra M."/>
            <person name="Allen N."/>
            <person name="Allen T."/>
            <person name="An P."/>
            <person name="Anderson M."/>
            <person name="Anderson S."/>
            <person name="Arachchi H."/>
            <person name="Armbruster J."/>
            <person name="Bachantsang P."/>
            <person name="Baldwin J."/>
            <person name="Barry A."/>
            <person name="Bayul T."/>
            <person name="Blitshsteyn B."/>
            <person name="Bloom T."/>
            <person name="Blye J."/>
            <person name="Boguslavskiy L."/>
            <person name="Borowsky M."/>
            <person name="Boukhgalter B."/>
            <person name="Brunache A."/>
            <person name="Butler J."/>
            <person name="Calixte N."/>
            <person name="Calvo S."/>
            <person name="Camarata J."/>
            <person name="Campo K."/>
            <person name="Chang J."/>
            <person name="Cheshatsang Y."/>
            <person name="Citroen M."/>
            <person name="Collymore A."/>
            <person name="Considine T."/>
            <person name="Cook A."/>
            <person name="Cooke P."/>
            <person name="Corum B."/>
            <person name="Cuomo C."/>
            <person name="David R."/>
            <person name="Dawoe T."/>
            <person name="Degray S."/>
            <person name="Dodge S."/>
            <person name="Dooley K."/>
            <person name="Dorje P."/>
            <person name="Dorjee K."/>
            <person name="Dorris L."/>
            <person name="Duffey N."/>
            <person name="Dupes A."/>
            <person name="Elkins T."/>
            <person name="Engels R."/>
            <person name="Erickson J."/>
            <person name="Farina A."/>
            <person name="Faro S."/>
            <person name="Ferreira P."/>
            <person name="Fischer H."/>
            <person name="Fitzgerald M."/>
            <person name="Foley K."/>
            <person name="Gage D."/>
            <person name="Galagan J."/>
            <person name="Gearin G."/>
            <person name="Gnerre S."/>
            <person name="Gnirke A."/>
            <person name="Goyette A."/>
            <person name="Graham J."/>
            <person name="Grandbois E."/>
            <person name="Gyaltsen K."/>
            <person name="Hafez N."/>
            <person name="Hagopian D."/>
            <person name="Hagos B."/>
            <person name="Hall J."/>
            <person name="Hatcher B."/>
            <person name="Heller A."/>
            <person name="Higgins H."/>
            <person name="Honan T."/>
            <person name="Horn A."/>
            <person name="Houde N."/>
            <person name="Hughes L."/>
            <person name="Hulme W."/>
            <person name="Husby E."/>
            <person name="Iliev I."/>
            <person name="Jaffe D."/>
            <person name="Jones C."/>
            <person name="Kamal M."/>
            <person name="Kamat A."/>
            <person name="Kamvysselis M."/>
            <person name="Karlsson E."/>
            <person name="Kells C."/>
            <person name="Kieu A."/>
            <person name="Kisner P."/>
            <person name="Kodira C."/>
            <person name="Kulbokas E."/>
            <person name="Labutti K."/>
            <person name="Lama D."/>
            <person name="Landers T."/>
            <person name="Leger J."/>
            <person name="Levine S."/>
            <person name="Lewis D."/>
            <person name="Lewis T."/>
            <person name="Lindblad-toh K."/>
            <person name="Liu X."/>
            <person name="Lokyitsang T."/>
            <person name="Lokyitsang Y."/>
            <person name="Lucien O."/>
            <person name="Lui A."/>
            <person name="Ma L.J."/>
            <person name="Mabbitt R."/>
            <person name="Macdonald J."/>
            <person name="Maclean C."/>
            <person name="Major J."/>
            <person name="Manning J."/>
            <person name="Marabella R."/>
            <person name="Maru K."/>
            <person name="Matthews C."/>
            <person name="Mauceli E."/>
            <person name="Mccarthy M."/>
            <person name="Mcdonough S."/>
            <person name="Mcghee T."/>
            <person name="Meldrim J."/>
            <person name="Meneus L."/>
            <person name="Mesirov J."/>
            <person name="Mihalev A."/>
            <person name="Mihova T."/>
            <person name="Mikkelsen T."/>
            <person name="Mlenga V."/>
            <person name="Moru K."/>
            <person name="Mozes J."/>
            <person name="Mulrain L."/>
            <person name="Munson G."/>
            <person name="Naylor J."/>
            <person name="Newes C."/>
            <person name="Nguyen C."/>
            <person name="Nguyen N."/>
            <person name="Nguyen T."/>
            <person name="Nicol R."/>
            <person name="Nielsen C."/>
            <person name="Nizzari M."/>
            <person name="Norbu C."/>
            <person name="Norbu N."/>
            <person name="O'donnell P."/>
            <person name="Okoawo O."/>
            <person name="O'leary S."/>
            <person name="Omotosho B."/>
            <person name="O'neill K."/>
            <person name="Osman S."/>
            <person name="Parker S."/>
            <person name="Perrin D."/>
            <person name="Phunkhang P."/>
            <person name="Piqani B."/>
            <person name="Purcell S."/>
            <person name="Rachupka T."/>
            <person name="Ramasamy U."/>
            <person name="Rameau R."/>
            <person name="Ray V."/>
            <person name="Raymond C."/>
            <person name="Retta R."/>
            <person name="Richardson S."/>
            <person name="Rise C."/>
            <person name="Rodriguez J."/>
            <person name="Rogers J."/>
            <person name="Rogov P."/>
            <person name="Rutman M."/>
            <person name="Schupbach R."/>
            <person name="Seaman C."/>
            <person name="Settipalli S."/>
            <person name="Sharpe T."/>
            <person name="Sheridan J."/>
            <person name="Sherpa N."/>
            <person name="Shi J."/>
            <person name="Smirnov S."/>
            <person name="Smith C."/>
            <person name="Sougnez C."/>
            <person name="Spencer B."/>
            <person name="Stalker J."/>
            <person name="Stange-thomann N."/>
            <person name="Stavropoulos S."/>
            <person name="Stetson K."/>
            <person name="Stone C."/>
            <person name="Stone S."/>
            <person name="Stubbs M."/>
            <person name="Talamas J."/>
            <person name="Tchuinga P."/>
            <person name="Tenzing P."/>
            <person name="Tesfaye S."/>
            <person name="Theodore J."/>
            <person name="Thoulutsang Y."/>
            <person name="Topham K."/>
            <person name="Towey S."/>
            <person name="Tsamla T."/>
            <person name="Tsomo N."/>
            <person name="Vallee D."/>
            <person name="Vassiliev H."/>
            <person name="Venkataraman V."/>
            <person name="Vinson J."/>
            <person name="Vo A."/>
            <person name="Wade C."/>
            <person name="Wang S."/>
            <person name="Wangchuk T."/>
            <person name="Wangdi T."/>
            <person name="Whittaker C."/>
            <person name="Wilkinson J."/>
            <person name="Wu Y."/>
            <person name="Wyman D."/>
            <person name="Yadav S."/>
            <person name="Yang S."/>
            <person name="Yang X."/>
            <person name="Yeager S."/>
            <person name="Yee E."/>
            <person name="Young G."/>
            <person name="Zainoun J."/>
            <person name="Zembeck L."/>
            <person name="Zimmer A."/>
            <person name="Zody M."/>
            <person name="Lander E."/>
        </authorList>
    </citation>
    <scope>NUCLEOTIDE SEQUENCE [LARGE SCALE GENOMIC DNA]</scope>
</reference>
<dbReference type="Pfam" id="PF19252">
    <property type="entry name" value="HIND"/>
    <property type="match status" value="1"/>
</dbReference>
<feature type="compositionally biased region" description="Acidic residues" evidence="6">
    <location>
        <begin position="144"/>
        <end position="156"/>
    </location>
</feature>
<evidence type="ECO:0000256" key="3">
    <source>
        <dbReference type="ARBA" id="ARBA00053373"/>
    </source>
</evidence>
<dbReference type="GO" id="GO:0097733">
    <property type="term" value="C:photoreceptor cell cilium"/>
    <property type="evidence" value="ECO:0007669"/>
    <property type="project" value="UniProtKB-ARBA"/>
</dbReference>
<evidence type="ECO:0000256" key="5">
    <source>
        <dbReference type="ARBA" id="ARBA00074183"/>
    </source>
</evidence>
<protein>
    <recommendedName>
        <fullName evidence="5">Cilia- and flagella-associated protein 410</fullName>
    </recommendedName>
</protein>
<dbReference type="InterPro" id="IPR045347">
    <property type="entry name" value="HIND"/>
</dbReference>
<dbReference type="SMART" id="SM00365">
    <property type="entry name" value="LRR_SD22"/>
    <property type="match status" value="3"/>
</dbReference>
<dbReference type="FunFam" id="3.80.10.10:FF:000094">
    <property type="entry name" value="protein C21orf2 isoform X1"/>
    <property type="match status" value="1"/>
</dbReference>
<dbReference type="GO" id="GO:0000398">
    <property type="term" value="P:mRNA splicing, via spliceosome"/>
    <property type="evidence" value="ECO:0007669"/>
    <property type="project" value="InterPro"/>
</dbReference>
<keyword evidence="1" id="KW-0433">Leucine-rich repeat</keyword>
<evidence type="ECO:0000313" key="8">
    <source>
        <dbReference type="Ensembl" id="ENSCSAVP00000004801.1"/>
    </source>
</evidence>
<keyword evidence="9" id="KW-1185">Reference proteome</keyword>
<sequence>MVKLTEKLVLARARASDLDSVKTLNCWGSGLTDVSLLQELSSLEVINFSANEIEKLEDFENSDSLRELYLRKNNIQDVDELTHLQGLKDLKLLWLSGNPFCENLSNEDYRLAVIKRVPQVQKLDNISVSMEELQQALASNLEETSQEQELEADASDNNEQSNTSTPPLDVVKSESKIEEEETPATDHKPNCDVIIENNNDANAQLAETKETGDAKHVPHVQSAVELSLEETNQLRIQLGLKPMSVEKFGSSLSPPLKPPRRHKHMKPGKKNILNATLALVEELGEEELIELQDAVHDRLSRVSEEEKRRETNPSKLSTIYDDSTDRELPVKGKGELMKQQIQKIVDIG</sequence>
<feature type="domain" description="U2A'/phosphoprotein 32 family A C-terminal" evidence="7">
    <location>
        <begin position="106"/>
        <end position="124"/>
    </location>
</feature>
<reference evidence="8" key="2">
    <citation type="submission" date="2025-08" db="UniProtKB">
        <authorList>
            <consortium name="Ensembl"/>
        </authorList>
    </citation>
    <scope>IDENTIFICATION</scope>
</reference>
<feature type="compositionally biased region" description="Basic and acidic residues" evidence="6">
    <location>
        <begin position="299"/>
        <end position="312"/>
    </location>
</feature>
<feature type="region of interest" description="Disordered" evidence="6">
    <location>
        <begin position="138"/>
        <end position="192"/>
    </location>
</feature>
<feature type="region of interest" description="Disordered" evidence="6">
    <location>
        <begin position="299"/>
        <end position="328"/>
    </location>
</feature>
<evidence type="ECO:0000313" key="9">
    <source>
        <dbReference type="Proteomes" id="UP000007875"/>
    </source>
</evidence>
<dbReference type="GO" id="GO:0036064">
    <property type="term" value="C:ciliary basal body"/>
    <property type="evidence" value="ECO:0007669"/>
    <property type="project" value="UniProtKB-ARBA"/>
</dbReference>
<feature type="compositionally biased region" description="Polar residues" evidence="6">
    <location>
        <begin position="157"/>
        <end position="166"/>
    </location>
</feature>
<dbReference type="GeneTree" id="ENSGT00390000018807"/>
<accession>H2YHK2</accession>
<evidence type="ECO:0000256" key="4">
    <source>
        <dbReference type="ARBA" id="ARBA00062587"/>
    </source>
</evidence>
<dbReference type="InterPro" id="IPR003603">
    <property type="entry name" value="U2A'_phosphoprotein32A_C"/>
</dbReference>
<dbReference type="GO" id="GO:0007010">
    <property type="term" value="P:cytoskeleton organization"/>
    <property type="evidence" value="ECO:0007669"/>
    <property type="project" value="TreeGrafter"/>
</dbReference>
<dbReference type="PANTHER" id="PTHR18849:SF0">
    <property type="entry name" value="CILIA- AND FLAGELLA-ASSOCIATED PROTEIN 410-RELATED"/>
    <property type="match status" value="1"/>
</dbReference>
<comment type="function">
    <text evidence="3">Plays a role in cilia formation and/or maintenance. Plays a role in the regulation of cell morphology and cytoskeletal organization. Involved in DNA damage repair.</text>
</comment>
<dbReference type="InParanoid" id="H2YHK2"/>
<organism evidence="8 9">
    <name type="scientific">Ciona savignyi</name>
    <name type="common">Pacific transparent sea squirt</name>
    <dbReference type="NCBI Taxonomy" id="51511"/>
    <lineage>
        <taxon>Eukaryota</taxon>
        <taxon>Metazoa</taxon>
        <taxon>Chordata</taxon>
        <taxon>Tunicata</taxon>
        <taxon>Ascidiacea</taxon>
        <taxon>Phlebobranchia</taxon>
        <taxon>Cionidae</taxon>
        <taxon>Ciona</taxon>
    </lineage>
</organism>
<dbReference type="PROSITE" id="PS51450">
    <property type="entry name" value="LRR"/>
    <property type="match status" value="2"/>
</dbReference>
<dbReference type="PANTHER" id="PTHR18849">
    <property type="entry name" value="LEUCINE RICH REPEAT PROTEIN"/>
    <property type="match status" value="1"/>
</dbReference>
<evidence type="ECO:0000256" key="2">
    <source>
        <dbReference type="ARBA" id="ARBA00022737"/>
    </source>
</evidence>
<dbReference type="eggNOG" id="KOG2123">
    <property type="taxonomic scope" value="Eukaryota"/>
</dbReference>
<dbReference type="InterPro" id="IPR032675">
    <property type="entry name" value="LRR_dom_sf"/>
</dbReference>
<proteinExistence type="predicted"/>
<evidence type="ECO:0000259" key="7">
    <source>
        <dbReference type="SMART" id="SM00446"/>
    </source>
</evidence>
<dbReference type="GO" id="GO:0046540">
    <property type="term" value="C:U4/U6 x U5 tri-snRNP complex"/>
    <property type="evidence" value="ECO:0007669"/>
    <property type="project" value="InterPro"/>
</dbReference>
<dbReference type="Gene3D" id="3.80.10.10">
    <property type="entry name" value="Ribonuclease Inhibitor"/>
    <property type="match status" value="1"/>
</dbReference>